<organism evidence="2 3">
    <name type="scientific">Monosiga brevicollis</name>
    <name type="common">Choanoflagellate</name>
    <dbReference type="NCBI Taxonomy" id="81824"/>
    <lineage>
        <taxon>Eukaryota</taxon>
        <taxon>Choanoflagellata</taxon>
        <taxon>Craspedida</taxon>
        <taxon>Salpingoecidae</taxon>
        <taxon>Monosiga</taxon>
    </lineage>
</organism>
<dbReference type="InParanoid" id="A9UUM6"/>
<dbReference type="RefSeq" id="XP_001744224.1">
    <property type="nucleotide sequence ID" value="XM_001744172.1"/>
</dbReference>
<dbReference type="KEGG" id="mbr:MONBRDRAFT_24077"/>
<dbReference type="AlphaFoldDB" id="A9UUM6"/>
<dbReference type="InterPro" id="IPR029063">
    <property type="entry name" value="SAM-dependent_MTases_sf"/>
</dbReference>
<keyword evidence="3" id="KW-1185">Reference proteome</keyword>
<gene>
    <name evidence="2" type="ORF">MONBRDRAFT_24077</name>
</gene>
<dbReference type="SUPFAM" id="SSF53335">
    <property type="entry name" value="S-adenosyl-L-methionine-dependent methyltransferases"/>
    <property type="match status" value="1"/>
</dbReference>
<dbReference type="EMBL" id="CH991546">
    <property type="protein sequence ID" value="EDQ90927.1"/>
    <property type="molecule type" value="Genomic_DNA"/>
</dbReference>
<sequence length="239" mass="26272">MAAAAQTLTAGLVVLLALSAANPVPLQGYGINFDVGLATFLRLLEPATVLEFGCGLGLYVDYLARFTNASPVYGIEPEEMLFEGSVFASVNDPVARPAQLAINVLQPVLEHIPLEFHPMVTKWLAPRVGRVLVFGAARPNQEGVGHIALRTRDDWVATWEAAGLVHMPALSDMPSWNHSMRHGFKLKRVTMALRCGHNWWLWSNASAVNAMLKHSPIRAQSKPVLRCTETEMGWTFFVS</sequence>
<feature type="chain" id="PRO_5002744927" description="Methyltransferase type 11 domain-containing protein" evidence="1">
    <location>
        <begin position="24"/>
        <end position="239"/>
    </location>
</feature>
<proteinExistence type="predicted"/>
<evidence type="ECO:0000313" key="2">
    <source>
        <dbReference type="EMBL" id="EDQ90927.1"/>
    </source>
</evidence>
<reference evidence="2 3" key="1">
    <citation type="journal article" date="2008" name="Nature">
        <title>The genome of the choanoflagellate Monosiga brevicollis and the origin of metazoans.</title>
        <authorList>
            <consortium name="JGI Sequencing"/>
            <person name="King N."/>
            <person name="Westbrook M.J."/>
            <person name="Young S.L."/>
            <person name="Kuo A."/>
            <person name="Abedin M."/>
            <person name="Chapman J."/>
            <person name="Fairclough S."/>
            <person name="Hellsten U."/>
            <person name="Isogai Y."/>
            <person name="Letunic I."/>
            <person name="Marr M."/>
            <person name="Pincus D."/>
            <person name="Putnam N."/>
            <person name="Rokas A."/>
            <person name="Wright K.J."/>
            <person name="Zuzow R."/>
            <person name="Dirks W."/>
            <person name="Good M."/>
            <person name="Goodstein D."/>
            <person name="Lemons D."/>
            <person name="Li W."/>
            <person name="Lyons J.B."/>
            <person name="Morris A."/>
            <person name="Nichols S."/>
            <person name="Richter D.J."/>
            <person name="Salamov A."/>
            <person name="Bork P."/>
            <person name="Lim W.A."/>
            <person name="Manning G."/>
            <person name="Miller W.T."/>
            <person name="McGinnis W."/>
            <person name="Shapiro H."/>
            <person name="Tjian R."/>
            <person name="Grigoriev I.V."/>
            <person name="Rokhsar D."/>
        </authorList>
    </citation>
    <scope>NUCLEOTIDE SEQUENCE [LARGE SCALE GENOMIC DNA]</scope>
    <source>
        <strain evidence="3">MX1 / ATCC 50154</strain>
    </source>
</reference>
<protein>
    <recommendedName>
        <fullName evidence="4">Methyltransferase type 11 domain-containing protein</fullName>
    </recommendedName>
</protein>
<evidence type="ECO:0008006" key="4">
    <source>
        <dbReference type="Google" id="ProtNLM"/>
    </source>
</evidence>
<evidence type="ECO:0000256" key="1">
    <source>
        <dbReference type="SAM" id="SignalP"/>
    </source>
</evidence>
<keyword evidence="1" id="KW-0732">Signal</keyword>
<dbReference type="GeneID" id="5889387"/>
<feature type="signal peptide" evidence="1">
    <location>
        <begin position="1"/>
        <end position="23"/>
    </location>
</feature>
<name>A9UUM6_MONBE</name>
<accession>A9UUM6</accession>
<evidence type="ECO:0000313" key="3">
    <source>
        <dbReference type="Proteomes" id="UP000001357"/>
    </source>
</evidence>
<dbReference type="Proteomes" id="UP000001357">
    <property type="component" value="Unassembled WGS sequence"/>
</dbReference>